<feature type="repeat" description="TPR" evidence="3">
    <location>
        <begin position="75"/>
        <end position="108"/>
    </location>
</feature>
<feature type="repeat" description="TPR" evidence="3">
    <location>
        <begin position="33"/>
        <end position="66"/>
    </location>
</feature>
<evidence type="ECO:0000313" key="5">
    <source>
        <dbReference type="Proteomes" id="UP000663868"/>
    </source>
</evidence>
<evidence type="ECO:0008006" key="6">
    <source>
        <dbReference type="Google" id="ProtNLM"/>
    </source>
</evidence>
<reference evidence="4" key="1">
    <citation type="submission" date="2021-02" db="EMBL/GenBank/DDBJ databases">
        <authorList>
            <person name="Nowell W R."/>
        </authorList>
    </citation>
    <scope>NUCLEOTIDE SEQUENCE</scope>
</reference>
<proteinExistence type="predicted"/>
<gene>
    <name evidence="4" type="ORF">KXQ929_LOCUS51712</name>
</gene>
<dbReference type="SMART" id="SM00028">
    <property type="entry name" value="TPR"/>
    <property type="match status" value="2"/>
</dbReference>
<dbReference type="InterPro" id="IPR011990">
    <property type="entry name" value="TPR-like_helical_dom_sf"/>
</dbReference>
<dbReference type="PANTHER" id="PTHR45641:SF1">
    <property type="entry name" value="AAA+ ATPASE DOMAIN-CONTAINING PROTEIN"/>
    <property type="match status" value="1"/>
</dbReference>
<organism evidence="4 5">
    <name type="scientific">Adineta steineri</name>
    <dbReference type="NCBI Taxonomy" id="433720"/>
    <lineage>
        <taxon>Eukaryota</taxon>
        <taxon>Metazoa</taxon>
        <taxon>Spiralia</taxon>
        <taxon>Gnathifera</taxon>
        <taxon>Rotifera</taxon>
        <taxon>Eurotatoria</taxon>
        <taxon>Bdelloidea</taxon>
        <taxon>Adinetida</taxon>
        <taxon>Adinetidae</taxon>
        <taxon>Adineta</taxon>
    </lineage>
</organism>
<feature type="non-terminal residue" evidence="4">
    <location>
        <position position="135"/>
    </location>
</feature>
<comment type="caution">
    <text evidence="4">The sequence shown here is derived from an EMBL/GenBank/DDBJ whole genome shotgun (WGS) entry which is preliminary data.</text>
</comment>
<dbReference type="PROSITE" id="PS50005">
    <property type="entry name" value="TPR"/>
    <property type="match status" value="2"/>
</dbReference>
<dbReference type="Gene3D" id="1.25.40.10">
    <property type="entry name" value="Tetratricopeptide repeat domain"/>
    <property type="match status" value="1"/>
</dbReference>
<dbReference type="Pfam" id="PF13424">
    <property type="entry name" value="TPR_12"/>
    <property type="match status" value="1"/>
</dbReference>
<sequence length="135" mass="15052">MELGEYRAARKYLNSLLSETNDGGVLINDPNLATIYSCLGMIYARQGLHGDALKVFKQALNTQARLEYSNNNALASIHNNIGLAYVGLGYMNEAEETLAKALRIQLREVNSNQQQLGSIYGDIGYVYYMKDSYSK</sequence>
<dbReference type="PANTHER" id="PTHR45641">
    <property type="entry name" value="TETRATRICOPEPTIDE REPEAT PROTEIN (AFU_ORTHOLOGUE AFUA_6G03870)"/>
    <property type="match status" value="1"/>
</dbReference>
<dbReference type="InterPro" id="IPR019734">
    <property type="entry name" value="TPR_rpt"/>
</dbReference>
<name>A0A820PX23_9BILA</name>
<dbReference type="EMBL" id="CAJOBB010026057">
    <property type="protein sequence ID" value="CAF4413044.1"/>
    <property type="molecule type" value="Genomic_DNA"/>
</dbReference>
<dbReference type="AlphaFoldDB" id="A0A820PX23"/>
<dbReference type="SUPFAM" id="SSF48452">
    <property type="entry name" value="TPR-like"/>
    <property type="match status" value="1"/>
</dbReference>
<protein>
    <recommendedName>
        <fullName evidence="6">Tetratricopeptide repeat protein</fullName>
    </recommendedName>
</protein>
<keyword evidence="1" id="KW-0677">Repeat</keyword>
<evidence type="ECO:0000256" key="2">
    <source>
        <dbReference type="ARBA" id="ARBA00022803"/>
    </source>
</evidence>
<evidence type="ECO:0000256" key="3">
    <source>
        <dbReference type="PROSITE-ProRule" id="PRU00339"/>
    </source>
</evidence>
<dbReference type="Proteomes" id="UP000663868">
    <property type="component" value="Unassembled WGS sequence"/>
</dbReference>
<keyword evidence="2 3" id="KW-0802">TPR repeat</keyword>
<evidence type="ECO:0000313" key="4">
    <source>
        <dbReference type="EMBL" id="CAF4413044.1"/>
    </source>
</evidence>
<accession>A0A820PX23</accession>
<evidence type="ECO:0000256" key="1">
    <source>
        <dbReference type="ARBA" id="ARBA00022737"/>
    </source>
</evidence>